<reference evidence="4" key="1">
    <citation type="submission" date="2017-12" db="EMBL/GenBank/DDBJ databases">
        <authorList>
            <person name="Martens C."/>
            <person name="Dahlstrom E."/>
            <person name="Barbian K."/>
            <person name="Sykora L."/>
            <person name="Ricklefs S."/>
            <person name="Bruno D."/>
            <person name="Anzick I."/>
            <person name="Myles I."/>
            <person name="Datta S.K."/>
        </authorList>
    </citation>
    <scope>NUCLEOTIDE SEQUENCE</scope>
    <source>
        <strain evidence="4">AD2</strain>
    </source>
</reference>
<comment type="subcellular location">
    <subcellularLocation>
        <location evidence="1">Virion</location>
    </subcellularLocation>
</comment>
<evidence type="ECO:0000256" key="1">
    <source>
        <dbReference type="ARBA" id="ARBA00004328"/>
    </source>
</evidence>
<dbReference type="InterPro" id="IPR024455">
    <property type="entry name" value="Phage_capsid"/>
</dbReference>
<dbReference type="AlphaFoldDB" id="A0A4Y1N0W3"/>
<dbReference type="SUPFAM" id="SSF56563">
    <property type="entry name" value="Major capsid protein gp5"/>
    <property type="match status" value="1"/>
</dbReference>
<accession>A0A4Y1N0W3</accession>
<evidence type="ECO:0000313" key="4">
    <source>
        <dbReference type="EMBL" id="AWV23926.1"/>
    </source>
</evidence>
<organism evidence="4">
    <name type="scientific">Roseomonas mucosa</name>
    <dbReference type="NCBI Taxonomy" id="207340"/>
    <lineage>
        <taxon>Bacteria</taxon>
        <taxon>Pseudomonadati</taxon>
        <taxon>Pseudomonadota</taxon>
        <taxon>Alphaproteobacteria</taxon>
        <taxon>Acetobacterales</taxon>
        <taxon>Roseomonadaceae</taxon>
        <taxon>Roseomonas</taxon>
    </lineage>
</organism>
<dbReference type="InterPro" id="IPR054612">
    <property type="entry name" value="Phage_capsid-like_C"/>
</dbReference>
<proteinExistence type="predicted"/>
<evidence type="ECO:0000259" key="3">
    <source>
        <dbReference type="Pfam" id="PF05065"/>
    </source>
</evidence>
<dbReference type="RefSeq" id="WP_265545594.1">
    <property type="nucleotide sequence ID" value="NZ_CP025061.1"/>
</dbReference>
<dbReference type="Gene3D" id="3.30.2400.10">
    <property type="entry name" value="Major capsid protein gp5"/>
    <property type="match status" value="1"/>
</dbReference>
<keyword evidence="4" id="KW-0645">Protease</keyword>
<dbReference type="EMBL" id="CP025189">
    <property type="protein sequence ID" value="AWV23926.1"/>
    <property type="molecule type" value="Genomic_DNA"/>
</dbReference>
<dbReference type="Pfam" id="PF05065">
    <property type="entry name" value="Phage_capsid"/>
    <property type="match status" value="1"/>
</dbReference>
<keyword evidence="4" id="KW-0378">Hydrolase</keyword>
<dbReference type="Gene3D" id="3.30.2320.10">
    <property type="entry name" value="hypothetical protein PF0899 domain"/>
    <property type="match status" value="1"/>
</dbReference>
<sequence length="395" mass="42804">MQHYASPGVNPRTGWETREAPEGQEENGGADLAEIRSAVEGFTTNAEQRLGQLDTALTEIRTRLDRTETVLRRPGAGHDQRPQAEVETRAFATFLRRGREGMEVPEVRSLRVSDDTAGGYLAPDQFVTELLRNVVAFSPVRSVARVANTSAGAVLLPKRTGGMTAQWVGETAPRPETTVTFGQNRYEVREIACWVDVSNVMLEDSAFDVASELSFEFAEEFGRAEGAAFVNGDGALKPFGFMQDPTIPVVPTGDAAKITSDSILDIYHALPTAYRANAVWAMNSNTLASVRKIKDAAGGYLLVDAGFNTTSPTATLMGRPVVEMPDMPDPAANTTPIVFGDFGQGYRIFDRVALSVLRDPYSQATNGMTRFHGRRRVAGGVAKSEALRKLKIAAS</sequence>
<name>A0A4Y1N0W3_9PROT</name>
<feature type="domain" description="Phage capsid-like C-terminal" evidence="3">
    <location>
        <begin position="118"/>
        <end position="391"/>
    </location>
</feature>
<dbReference type="NCBIfam" id="TIGR01554">
    <property type="entry name" value="major_cap_HK97"/>
    <property type="match status" value="1"/>
</dbReference>
<dbReference type="GO" id="GO:0008233">
    <property type="term" value="F:peptidase activity"/>
    <property type="evidence" value="ECO:0007669"/>
    <property type="project" value="UniProtKB-KW"/>
</dbReference>
<dbReference type="GO" id="GO:0006508">
    <property type="term" value="P:proteolysis"/>
    <property type="evidence" value="ECO:0007669"/>
    <property type="project" value="UniProtKB-KW"/>
</dbReference>
<gene>
    <name evidence="4" type="ORF">RADP37_05009</name>
</gene>
<feature type="region of interest" description="Disordered" evidence="2">
    <location>
        <begin position="1"/>
        <end position="29"/>
    </location>
</feature>
<evidence type="ECO:0000256" key="2">
    <source>
        <dbReference type="SAM" id="MobiDB-lite"/>
    </source>
</evidence>
<protein>
    <submittedName>
        <fullName evidence="4">Phage Prohead Protease</fullName>
    </submittedName>
</protein>